<dbReference type="InterPro" id="IPR031570">
    <property type="entry name" value="NBEA/BDCP_DUF4704"/>
</dbReference>
<feature type="compositionally biased region" description="Low complexity" evidence="1">
    <location>
        <begin position="1807"/>
        <end position="1816"/>
    </location>
</feature>
<evidence type="ECO:0000259" key="2">
    <source>
        <dbReference type="PROSITE" id="PS50177"/>
    </source>
</evidence>
<evidence type="ECO:0000313" key="3">
    <source>
        <dbReference type="EMBL" id="SPQ99243.1"/>
    </source>
</evidence>
<dbReference type="InterPro" id="IPR018222">
    <property type="entry name" value="Nuclear_transport_factor_2_euk"/>
</dbReference>
<dbReference type="SUPFAM" id="SSF49899">
    <property type="entry name" value="Concanavalin A-like lectins/glucanases"/>
    <property type="match status" value="1"/>
</dbReference>
<dbReference type="Pfam" id="PF13385">
    <property type="entry name" value="Laminin_G_3"/>
    <property type="match status" value="1"/>
</dbReference>
<accession>A0A3P3YGE0</accession>
<dbReference type="Gene3D" id="1.25.10.10">
    <property type="entry name" value="Leucine-rich Repeat Variant"/>
    <property type="match status" value="2"/>
</dbReference>
<evidence type="ECO:0000256" key="1">
    <source>
        <dbReference type="SAM" id="MobiDB-lite"/>
    </source>
</evidence>
<dbReference type="InterPro" id="IPR016024">
    <property type="entry name" value="ARM-type_fold"/>
</dbReference>
<dbReference type="Proteomes" id="UP000290189">
    <property type="component" value="Unassembled WGS sequence"/>
</dbReference>
<feature type="region of interest" description="Disordered" evidence="1">
    <location>
        <begin position="2217"/>
        <end position="2238"/>
    </location>
</feature>
<sequence>MLRAVRRRVAVYRVYRQSRGLWDAYAAQSSGKAATTTTTTTTGTASVPPDAVQLLDAFLLDFLASFDRLNQPRLLHRIYGDSFLPSVLEALILFVSQNGSSSDTREVVERALSVSVLILQDPIHSSQAALNSTLIGRILSLLETVSDKALQGLVLQIITGLCTNPESRLEIARLDGFRKMLILLGSGDDDLSHQILRTLRVFLDAESDNQSILEKAALQFPNDNAEDADTASQLVGRLQSNDRNVSSVESASAKANNANSQSRPGTWSRSRTRDAQDADHKRPSLTRSKSLINLNLTNLVRFPAELGMIALHGVRGGSWKEAEQLEALSSEWPQSLPSYAIHSPPLRVDIEQQVARLSQLRNDTSSGTSSAPSVRIMMTTQGALEHLTKSLADAPVLMQLELLRTISKLLLRNVATQREFTRIQGYSSLSRLLSQVEKQAGETSVSRFLAIIVCMVLDGHPDHLITNVIAFQWMMSLVISPGCDPLAAIGPAVTSAAILSLTDVVALNPLNAVAFMDYVPLLMTARNTLRLATLDELLLQIGYALVLHNSNVLQEFVTVFDGDSQFDNASHKVILKLLLQSRDCRAPRSPCMPTLIGAIGRLTHHLSHGDLEGPMFPTLLHLLWLAAVNGGSFTTDDERVLDQLPSSLDLDEALDLLFVIISRGLPASVIGLPFKLLGFLTQTSAVYSSQTASRHGQHADREQFNNSGFRLLLRLLRDHPFEVLKVLSGLLCGQFQTESGTAIEIRTWLQHEFNACGGISELVEVLLNEPTASDEDLVCCLLFALQCAIAGCPECKLSLEQEIRSTSNWSKLVSSSSRASSYLFDLVLELATEIALPDTEACHTHHPVGSECLERTPSRLTWTPNDFDVSALNMDKTHTASPIFGPVSCRELWALLCEDLDGLRPTSPVHGHPTEPRGASLPPFSNGDRQVGHISPSRDHSRERISRMKRMLRPKTNAPLLCLQLCASSRDGTVQASVLNHILSLIRGNPTNKKVLSELDAVSLLLQTWRSFRLDIVDVRISFLSLLAGLGRYSISPQQIRLMFDLATEAMMNTHPPEYDDTLQMQILDVIASLASRRHPEQYFNFNLALPTVRSSSIISSTVSRFPLSKVGYTLVLWFRLSDFVAEETILFTWMQGDAALFEVLFKLTPRERAMDNRSLCIRAGNHGTFMFDHSRSNTVVPSVWHHIALTHSRSGATIVLDGDTIGRFATIGYPSVASKRDLLHAWVGGPNFVGQFSPVYVLDGILDEVSIRALYSLGTLGALPSVYESKCVLRVHPEDAASPELTRLSSSVSVDAATVRARVASLSPSPPPSTAAPTSLSNIVSPATTFGFVESTSISAVLTRSQSSSLPLSSTNSSAVNSCGSLSIPPQVSTHLTLSIRSAMNCPGVGGLFMCIPFIGAVRPGNNGSRLAALRILAALLDRSPASVTQFESELGFEILLHCLGPAHLSMDILGTILDMACGRGCGAPRQQLQVRPALLLLFDLLRHSTGPRTRNKVMSATADLLRDEDSSGLLDTWFGASGVVDLLEMLRLASRTDDTLHRSAHEASVPLLSSVLSILEQILLTCSGTVELEIILSFIIDNTPAEPLLEERAALAELLCQCFQARESLLASVPISLLFPMLASSSRTLRLHSIHVLALLFRHHARNKATFLKMHGFDIMLRLLAKHQPLDEATCDAIFDLALDRFRMPVRPASPSVSPKRSRVSNLEEAPTVLHHPEAIRLLLELLRLASSWHTLHLRYIERIDVLIESRSNLNVLLQEPWLHWARQYLEGIGRHHSLEQASTGLSASFSKIKGDLLNFPDNESVSSSSAVSSRGGGVRSDDGSGERMRSRLISRFVRVIQKILVRDLSWHAGRQSCLTTLLTMVEATEFIVLLIDRALAFFEKCPRIDDADATCLLRNLSRLFESIDELVGPGKWSIRLIHLINLLASQNTSDVRTRMKQVGMFDMRDHLLLLFCQQPCSPADRFVALSQLPLDSVALDAKFRQSNGLLYLVRWFTTDDMPATSPLRNLLVEVLRRRISTHVEARRDLEKAVGDSEICQRLFETSISDADFSAWFLDDARDAQRSAIFARVEKTLSLAEVNSRRQADRAVEKREKRIRARLDSLGKAAAVSERAVQDALERCEQLTEKYKRTYASHCTRSQEARAMRIECGSKAYAAKCASLEFARSQIISSPEDHSTSPETVPLICALCGVQWPDTWELICHVRLDHWLEEVPPSGGAPNPAPPTDASARTEP</sequence>
<evidence type="ECO:0000313" key="4">
    <source>
        <dbReference type="Proteomes" id="UP000290189"/>
    </source>
</evidence>
<feature type="compositionally biased region" description="Low complexity" evidence="1">
    <location>
        <begin position="245"/>
        <end position="262"/>
    </location>
</feature>
<proteinExistence type="predicted"/>
<feature type="domain" description="NTF2" evidence="2">
    <location>
        <begin position="54"/>
        <end position="198"/>
    </location>
</feature>
<feature type="region of interest" description="Disordered" evidence="1">
    <location>
        <begin position="906"/>
        <end position="943"/>
    </location>
</feature>
<dbReference type="PROSITE" id="PS00028">
    <property type="entry name" value="ZINC_FINGER_C2H2_1"/>
    <property type="match status" value="1"/>
</dbReference>
<dbReference type="InterPro" id="IPR013320">
    <property type="entry name" value="ConA-like_dom_sf"/>
</dbReference>
<keyword evidence="3" id="KW-0496">Mitochondrion</keyword>
<reference evidence="3 4" key="1">
    <citation type="submission" date="2018-03" db="EMBL/GenBank/DDBJ databases">
        <authorList>
            <person name="Fogelqvist J."/>
        </authorList>
    </citation>
    <scope>NUCLEOTIDE SEQUENCE [LARGE SCALE GENOMIC DNA]</scope>
</reference>
<dbReference type="PANTHER" id="PTHR13743">
    <property type="entry name" value="BEIGE/BEACH-RELATED"/>
    <property type="match status" value="1"/>
</dbReference>
<protein>
    <recommendedName>
        <fullName evidence="2">NTF2 domain-containing protein</fullName>
    </recommendedName>
</protein>
<dbReference type="InterPro" id="IPR050865">
    <property type="entry name" value="BEACH_Domain"/>
</dbReference>
<dbReference type="PANTHER" id="PTHR13743:SF123">
    <property type="entry name" value="PROTEIN FAN"/>
    <property type="match status" value="1"/>
</dbReference>
<geneLocation type="mitochondrion" evidence="3"/>
<dbReference type="Pfam" id="PF15787">
    <property type="entry name" value="DUF4704"/>
    <property type="match status" value="1"/>
</dbReference>
<dbReference type="Gene3D" id="2.60.120.200">
    <property type="match status" value="1"/>
</dbReference>
<feature type="region of interest" description="Disordered" evidence="1">
    <location>
        <begin position="245"/>
        <end position="284"/>
    </location>
</feature>
<name>A0A3P3YGE0_PLABS</name>
<gene>
    <name evidence="3" type="ORF">PLBR_LOCUS6458</name>
</gene>
<feature type="compositionally biased region" description="Basic and acidic residues" evidence="1">
    <location>
        <begin position="271"/>
        <end position="282"/>
    </location>
</feature>
<organism evidence="3 4">
    <name type="scientific">Plasmodiophora brassicae</name>
    <name type="common">Clubroot disease agent</name>
    <dbReference type="NCBI Taxonomy" id="37360"/>
    <lineage>
        <taxon>Eukaryota</taxon>
        <taxon>Sar</taxon>
        <taxon>Rhizaria</taxon>
        <taxon>Endomyxa</taxon>
        <taxon>Phytomyxea</taxon>
        <taxon>Plasmodiophorida</taxon>
        <taxon>Plasmodiophoridae</taxon>
        <taxon>Plasmodiophora</taxon>
    </lineage>
</organism>
<dbReference type="PROSITE" id="PS50177">
    <property type="entry name" value="NTF2_DOMAIN"/>
    <property type="match status" value="1"/>
</dbReference>
<dbReference type="InterPro" id="IPR013087">
    <property type="entry name" value="Znf_C2H2_type"/>
</dbReference>
<dbReference type="SUPFAM" id="SSF48371">
    <property type="entry name" value="ARM repeat"/>
    <property type="match status" value="2"/>
</dbReference>
<feature type="region of interest" description="Disordered" evidence="1">
    <location>
        <begin position="1805"/>
        <end position="1829"/>
    </location>
</feature>
<dbReference type="InterPro" id="IPR011989">
    <property type="entry name" value="ARM-like"/>
</dbReference>
<dbReference type="EMBL" id="OVEO01000011">
    <property type="protein sequence ID" value="SPQ99243.1"/>
    <property type="molecule type" value="Genomic_DNA"/>
</dbReference>